<dbReference type="PROSITE" id="PS00615">
    <property type="entry name" value="C_TYPE_LECTIN_1"/>
    <property type="match status" value="1"/>
</dbReference>
<evidence type="ECO:0000313" key="4">
    <source>
        <dbReference type="EMBL" id="KAG8574390.1"/>
    </source>
</evidence>
<protein>
    <recommendedName>
        <fullName evidence="3">C-type lectin domain-containing protein</fullName>
    </recommendedName>
</protein>
<dbReference type="EMBL" id="WNYA01000004">
    <property type="protein sequence ID" value="KAG8574390.1"/>
    <property type="molecule type" value="Genomic_DNA"/>
</dbReference>
<feature type="transmembrane region" description="Helical" evidence="2">
    <location>
        <begin position="40"/>
        <end position="67"/>
    </location>
</feature>
<feature type="domain" description="C-type lectin" evidence="3">
    <location>
        <begin position="128"/>
        <end position="242"/>
    </location>
</feature>
<dbReference type="InterPro" id="IPR016187">
    <property type="entry name" value="CTDL_fold"/>
</dbReference>
<dbReference type="InterPro" id="IPR016186">
    <property type="entry name" value="C-type_lectin-like/link_sf"/>
</dbReference>
<keyword evidence="2" id="KW-0812">Transmembrane</keyword>
<dbReference type="SMART" id="SM00034">
    <property type="entry name" value="CLECT"/>
    <property type="match status" value="1"/>
</dbReference>
<keyword evidence="2" id="KW-0472">Membrane</keyword>
<dbReference type="Proteomes" id="UP000824782">
    <property type="component" value="Unassembled WGS sequence"/>
</dbReference>
<organism evidence="4 5">
    <name type="scientific">Engystomops pustulosus</name>
    <name type="common">Tungara frog</name>
    <name type="synonym">Physalaemus pustulosus</name>
    <dbReference type="NCBI Taxonomy" id="76066"/>
    <lineage>
        <taxon>Eukaryota</taxon>
        <taxon>Metazoa</taxon>
        <taxon>Chordata</taxon>
        <taxon>Craniata</taxon>
        <taxon>Vertebrata</taxon>
        <taxon>Euteleostomi</taxon>
        <taxon>Amphibia</taxon>
        <taxon>Batrachia</taxon>
        <taxon>Anura</taxon>
        <taxon>Neobatrachia</taxon>
        <taxon>Hyloidea</taxon>
        <taxon>Leptodactylidae</taxon>
        <taxon>Leiuperinae</taxon>
        <taxon>Engystomops</taxon>
    </lineage>
</organism>
<dbReference type="PROSITE" id="PS50041">
    <property type="entry name" value="C_TYPE_LECTIN_2"/>
    <property type="match status" value="1"/>
</dbReference>
<evidence type="ECO:0000313" key="5">
    <source>
        <dbReference type="Proteomes" id="UP000824782"/>
    </source>
</evidence>
<dbReference type="Gene3D" id="3.10.100.10">
    <property type="entry name" value="Mannose-Binding Protein A, subunit A"/>
    <property type="match status" value="1"/>
</dbReference>
<keyword evidence="2" id="KW-1133">Transmembrane helix</keyword>
<reference evidence="4" key="1">
    <citation type="thesis" date="2020" institute="ProQuest LLC" country="789 East Eisenhower Parkway, Ann Arbor, MI, USA">
        <title>Comparative Genomics and Chromosome Evolution.</title>
        <authorList>
            <person name="Mudd A.B."/>
        </authorList>
    </citation>
    <scope>NUCLEOTIDE SEQUENCE</scope>
    <source>
        <strain evidence="4">237g6f4</strain>
        <tissue evidence="4">Blood</tissue>
    </source>
</reference>
<dbReference type="AlphaFoldDB" id="A0AAV7BNY2"/>
<keyword evidence="5" id="KW-1185">Reference proteome</keyword>
<name>A0AAV7BNY2_ENGPU</name>
<dbReference type="InterPro" id="IPR050111">
    <property type="entry name" value="C-type_lectin/snaclec_domain"/>
</dbReference>
<dbReference type="PANTHER" id="PTHR22803">
    <property type="entry name" value="MANNOSE, PHOSPHOLIPASE, LECTIN RECEPTOR RELATED"/>
    <property type="match status" value="1"/>
</dbReference>
<accession>A0AAV7BNY2</accession>
<keyword evidence="1" id="KW-1015">Disulfide bond</keyword>
<proteinExistence type="predicted"/>
<comment type="caution">
    <text evidence="4">The sequence shown here is derived from an EMBL/GenBank/DDBJ whole genome shotgun (WGS) entry which is preliminary data.</text>
</comment>
<sequence>MKNDYERSMDDSNTDMDFSSSSFNETFFSHTGYPKKRSGWLALALVVTLCIIFVILGILTGILFGHYSTLNDEVSILKNNVSDPVMKNDVSEIWKSVNNIMGDLKKLKDKVDITEGTCTKCPDGWKLIRNNCYYFSTSSSASWERSKQLCTERNGILIVIKDYNEMFSLWPTIKQGRYWIGLKRNPEDLDTWEWTDGSPVTYSAWDVGEPNDSDTEHCAEVMGGSQAWNDRPCHHKLNYICKGVWIC</sequence>
<dbReference type="InterPro" id="IPR018378">
    <property type="entry name" value="C-type_lectin_CS"/>
</dbReference>
<evidence type="ECO:0000256" key="2">
    <source>
        <dbReference type="SAM" id="Phobius"/>
    </source>
</evidence>
<dbReference type="PRINTS" id="PR01504">
    <property type="entry name" value="PNCREATITSAP"/>
</dbReference>
<dbReference type="InterPro" id="IPR001304">
    <property type="entry name" value="C-type_lectin-like"/>
</dbReference>
<evidence type="ECO:0000256" key="1">
    <source>
        <dbReference type="ARBA" id="ARBA00023157"/>
    </source>
</evidence>
<dbReference type="Pfam" id="PF00059">
    <property type="entry name" value="Lectin_C"/>
    <property type="match status" value="1"/>
</dbReference>
<evidence type="ECO:0000259" key="3">
    <source>
        <dbReference type="PROSITE" id="PS50041"/>
    </source>
</evidence>
<dbReference type="SUPFAM" id="SSF56436">
    <property type="entry name" value="C-type lectin-like"/>
    <property type="match status" value="1"/>
</dbReference>
<gene>
    <name evidence="4" type="ORF">GDO81_009162</name>
</gene>